<dbReference type="GO" id="GO:0036158">
    <property type="term" value="P:outer dynein arm assembly"/>
    <property type="evidence" value="ECO:0007669"/>
    <property type="project" value="TreeGrafter"/>
</dbReference>
<dbReference type="InterPro" id="IPR052623">
    <property type="entry name" value="DAAF5"/>
</dbReference>
<dbReference type="InterPro" id="IPR056497">
    <property type="entry name" value="HEAT_DAAF5"/>
</dbReference>
<dbReference type="EMBL" id="LJIG01001043">
    <property type="protein sequence ID" value="KRT85897.1"/>
    <property type="molecule type" value="Genomic_DNA"/>
</dbReference>
<dbReference type="OrthoDB" id="413572at2759"/>
<dbReference type="GO" id="GO:0036159">
    <property type="term" value="P:inner dynein arm assembly"/>
    <property type="evidence" value="ECO:0007669"/>
    <property type="project" value="TreeGrafter"/>
</dbReference>
<dbReference type="InterPro" id="IPR011989">
    <property type="entry name" value="ARM-like"/>
</dbReference>
<dbReference type="AlphaFoldDB" id="A0A0T6BF25"/>
<dbReference type="InterPro" id="IPR057978">
    <property type="entry name" value="TPR_DAAF5"/>
</dbReference>
<organism evidence="4 5">
    <name type="scientific">Oryctes borbonicus</name>
    <dbReference type="NCBI Taxonomy" id="1629725"/>
    <lineage>
        <taxon>Eukaryota</taxon>
        <taxon>Metazoa</taxon>
        <taxon>Ecdysozoa</taxon>
        <taxon>Arthropoda</taxon>
        <taxon>Hexapoda</taxon>
        <taxon>Insecta</taxon>
        <taxon>Pterygota</taxon>
        <taxon>Neoptera</taxon>
        <taxon>Endopterygota</taxon>
        <taxon>Coleoptera</taxon>
        <taxon>Polyphaga</taxon>
        <taxon>Scarabaeiformia</taxon>
        <taxon>Scarabaeidae</taxon>
        <taxon>Dynastinae</taxon>
        <taxon>Oryctes</taxon>
    </lineage>
</organism>
<sequence>MAERLFDQIPAVRRTVAQVAARWLLEYRDRYSFFHKLLPLILTGLNDEVLETRQEAHRLWNIIGLQYQNENENDLKDQLDYLTEMPKYYPKHLTRPNLGCRVLVQRNVSKLAKAISKELLSWQSDIRIRCSQLLCSIVLHAEADITQNLQDLLPAMYTAARDEDKMVRDNVIIASEMLGLFVTPKTWTKIILPAIEDGAHYGHLSVLAALVRGCPQEIIQPHLEQIANLLADDSICQCRKKKYQTELLNCADSLTNKYKVDTSDFGKHLFTILITLISLKDAENVSIDASHLQKLSEVLNLESKHELWKKYCGFLLTSIKKDPKSWTAVSAESCIFETILLQSEEAFGENLPILGEILVNALDMDVDAECRLKTFIALTTAMDNKQIIFKNAEEELSQFLETLVTDIFVPALVWHAGRTAEAMRTMAASCLFSALNPNDGTELFISTDNLKPLTEKLVPQLLSLTEDASYLSRQLAMQDLVLLKEMMGRRQIWDLDSLLKIYPEIAKRLDDPTEKVRICAVKSLTALLTDVPTEFLSDTFCSHHEYLIDTLLIHFDDDHVIFQDLIMDTLKTLVEICKDLLLKKVTKQQSLLRNQKGCNDIIAYLKEIDSSS</sequence>
<dbReference type="InterPro" id="IPR021133">
    <property type="entry name" value="HEAT_type_2"/>
</dbReference>
<accession>A0A0T6BF25</accession>
<dbReference type="Proteomes" id="UP000051574">
    <property type="component" value="Unassembled WGS sequence"/>
</dbReference>
<dbReference type="GO" id="GO:0045505">
    <property type="term" value="F:dynein intermediate chain binding"/>
    <property type="evidence" value="ECO:0007669"/>
    <property type="project" value="TreeGrafter"/>
</dbReference>
<dbReference type="Pfam" id="PF24573">
    <property type="entry name" value="HEAT_DAAF5"/>
    <property type="match status" value="1"/>
</dbReference>
<comment type="caution">
    <text evidence="4">The sequence shown here is derived from an EMBL/GenBank/DDBJ whole genome shotgun (WGS) entry which is preliminary data.</text>
</comment>
<evidence type="ECO:0000313" key="5">
    <source>
        <dbReference type="Proteomes" id="UP000051574"/>
    </source>
</evidence>
<name>A0A0T6BF25_9SCAR</name>
<dbReference type="PANTHER" id="PTHR16216:SF2">
    <property type="entry name" value="DYNEIN AXONEMAL ASSEMBLY FACTOR 5"/>
    <property type="match status" value="1"/>
</dbReference>
<evidence type="ECO:0000259" key="2">
    <source>
        <dbReference type="Pfam" id="PF24573"/>
    </source>
</evidence>
<dbReference type="InterPro" id="IPR016024">
    <property type="entry name" value="ARM-type_fold"/>
</dbReference>
<feature type="domain" description="Dynein axonemal assembly factor 5 TPR repeats" evidence="3">
    <location>
        <begin position="1"/>
        <end position="78"/>
    </location>
</feature>
<feature type="repeat" description="HEAT" evidence="1">
    <location>
        <begin position="501"/>
        <end position="539"/>
    </location>
</feature>
<feature type="repeat" description="HEAT" evidence="1">
    <location>
        <begin position="457"/>
        <end position="495"/>
    </location>
</feature>
<proteinExistence type="predicted"/>
<feature type="domain" description="Dynein axonemal assembly factor 5 HEAT-repeat" evidence="2">
    <location>
        <begin position="88"/>
        <end position="279"/>
    </location>
</feature>
<dbReference type="GO" id="GO:0005737">
    <property type="term" value="C:cytoplasm"/>
    <property type="evidence" value="ECO:0007669"/>
    <property type="project" value="TreeGrafter"/>
</dbReference>
<dbReference type="PROSITE" id="PS50077">
    <property type="entry name" value="HEAT_REPEAT"/>
    <property type="match status" value="2"/>
</dbReference>
<dbReference type="PANTHER" id="PTHR16216">
    <property type="entry name" value="DYNEIN ASSEMBLY FACTOR 5, AXONEMAL"/>
    <property type="match status" value="1"/>
</dbReference>
<dbReference type="Gene3D" id="1.25.10.10">
    <property type="entry name" value="Leucine-rich Repeat Variant"/>
    <property type="match status" value="2"/>
</dbReference>
<dbReference type="GO" id="GO:0003341">
    <property type="term" value="P:cilium movement"/>
    <property type="evidence" value="ECO:0007669"/>
    <property type="project" value="TreeGrafter"/>
</dbReference>
<keyword evidence="5" id="KW-1185">Reference proteome</keyword>
<gene>
    <name evidence="4" type="ORF">AMK59_1974</name>
</gene>
<evidence type="ECO:0000256" key="1">
    <source>
        <dbReference type="PROSITE-ProRule" id="PRU00103"/>
    </source>
</evidence>
<dbReference type="SUPFAM" id="SSF48371">
    <property type="entry name" value="ARM repeat"/>
    <property type="match status" value="1"/>
</dbReference>
<dbReference type="Pfam" id="PF25757">
    <property type="entry name" value="TPR_DNAAF5"/>
    <property type="match status" value="1"/>
</dbReference>
<evidence type="ECO:0000259" key="3">
    <source>
        <dbReference type="Pfam" id="PF25757"/>
    </source>
</evidence>
<reference evidence="4 5" key="1">
    <citation type="submission" date="2015-09" db="EMBL/GenBank/DDBJ databases">
        <title>Draft genome of the scarab beetle Oryctes borbonicus.</title>
        <authorList>
            <person name="Meyer J.M."/>
            <person name="Markov G.V."/>
            <person name="Baskaran P."/>
            <person name="Herrmann M."/>
            <person name="Sommer R.J."/>
            <person name="Roedelsperger C."/>
        </authorList>
    </citation>
    <scope>NUCLEOTIDE SEQUENCE [LARGE SCALE GENOMIC DNA]</scope>
    <source>
        <strain evidence="4">OB123</strain>
        <tissue evidence="4">Whole animal</tissue>
    </source>
</reference>
<protein>
    <submittedName>
        <fullName evidence="4">HEAT domain-containing protein</fullName>
    </submittedName>
</protein>
<evidence type="ECO:0000313" key="4">
    <source>
        <dbReference type="EMBL" id="KRT85897.1"/>
    </source>
</evidence>